<dbReference type="Proteomes" id="UP000054559">
    <property type="component" value="Unassembled WGS sequence"/>
</dbReference>
<dbReference type="GO" id="GO:0003676">
    <property type="term" value="F:nucleic acid binding"/>
    <property type="evidence" value="ECO:0007669"/>
    <property type="project" value="InterPro"/>
</dbReference>
<sequence length="169" mass="18873">MAQVNEGNEPGPRTPRPNVNRRWQNSPNWRSKDSAEQQTEQRGSGSRWERDSRPPQPSFNRTNPSHRNSNREQPTNAARPSNRGSENSANVLVAAPDVPASFAEGRRLYVGNMPYMAKKEDVEALFNSATKHGEGYYQMYRPPTASALESPFAPTFFLPVSLSEANADP</sequence>
<feature type="region of interest" description="Disordered" evidence="1">
    <location>
        <begin position="1"/>
        <end position="90"/>
    </location>
</feature>
<dbReference type="AlphaFoldDB" id="A0A0J8TZM6"/>
<evidence type="ECO:0000313" key="2">
    <source>
        <dbReference type="EMBL" id="KMU79452.1"/>
    </source>
</evidence>
<dbReference type="InterPro" id="IPR012677">
    <property type="entry name" value="Nucleotide-bd_a/b_plait_sf"/>
</dbReference>
<proteinExistence type="predicted"/>
<gene>
    <name evidence="2" type="ORF">CISG_07883</name>
</gene>
<evidence type="ECO:0000313" key="3">
    <source>
        <dbReference type="Proteomes" id="UP000054559"/>
    </source>
</evidence>
<evidence type="ECO:0000256" key="1">
    <source>
        <dbReference type="SAM" id="MobiDB-lite"/>
    </source>
</evidence>
<feature type="compositionally biased region" description="Polar residues" evidence="1">
    <location>
        <begin position="58"/>
        <end position="90"/>
    </location>
</feature>
<dbReference type="OrthoDB" id="272703at2759"/>
<dbReference type="SUPFAM" id="SSF54928">
    <property type="entry name" value="RNA-binding domain, RBD"/>
    <property type="match status" value="1"/>
</dbReference>
<accession>A0A0J8TZM6</accession>
<organism evidence="2 3">
    <name type="scientific">Coccidioides immitis RMSCC 3703</name>
    <dbReference type="NCBI Taxonomy" id="454286"/>
    <lineage>
        <taxon>Eukaryota</taxon>
        <taxon>Fungi</taxon>
        <taxon>Dikarya</taxon>
        <taxon>Ascomycota</taxon>
        <taxon>Pezizomycotina</taxon>
        <taxon>Eurotiomycetes</taxon>
        <taxon>Eurotiomycetidae</taxon>
        <taxon>Onygenales</taxon>
        <taxon>Onygenaceae</taxon>
        <taxon>Coccidioides</taxon>
    </lineage>
</organism>
<evidence type="ECO:0008006" key="4">
    <source>
        <dbReference type="Google" id="ProtNLM"/>
    </source>
</evidence>
<reference evidence="3" key="1">
    <citation type="journal article" date="2010" name="Genome Res.">
        <title>Population genomic sequencing of Coccidioides fungi reveals recent hybridization and transposon control.</title>
        <authorList>
            <person name="Neafsey D.E."/>
            <person name="Barker B.M."/>
            <person name="Sharpton T.J."/>
            <person name="Stajich J.E."/>
            <person name="Park D.J."/>
            <person name="Whiston E."/>
            <person name="Hung C.-Y."/>
            <person name="McMahan C."/>
            <person name="White J."/>
            <person name="Sykes S."/>
            <person name="Heiman D."/>
            <person name="Young S."/>
            <person name="Zeng Q."/>
            <person name="Abouelleil A."/>
            <person name="Aftuck L."/>
            <person name="Bessette D."/>
            <person name="Brown A."/>
            <person name="FitzGerald M."/>
            <person name="Lui A."/>
            <person name="Macdonald J.P."/>
            <person name="Priest M."/>
            <person name="Orbach M.J."/>
            <person name="Galgiani J.N."/>
            <person name="Kirkland T.N."/>
            <person name="Cole G.T."/>
            <person name="Birren B.W."/>
            <person name="Henn M.R."/>
            <person name="Taylor J.W."/>
            <person name="Rounsley S.D."/>
        </authorList>
    </citation>
    <scope>NUCLEOTIDE SEQUENCE [LARGE SCALE GENOMIC DNA]</scope>
    <source>
        <strain evidence="3">RMSCC 3703</strain>
    </source>
</reference>
<dbReference type="InterPro" id="IPR035979">
    <property type="entry name" value="RBD_domain_sf"/>
</dbReference>
<dbReference type="EMBL" id="DS268176">
    <property type="protein sequence ID" value="KMU79452.1"/>
    <property type="molecule type" value="Genomic_DNA"/>
</dbReference>
<dbReference type="Gene3D" id="3.30.70.330">
    <property type="match status" value="1"/>
</dbReference>
<protein>
    <recommendedName>
        <fullName evidence="4">RRM domain-containing protein</fullName>
    </recommendedName>
</protein>
<name>A0A0J8TZM6_COCIT</name>